<dbReference type="Proteomes" id="UP001328107">
    <property type="component" value="Unassembled WGS sequence"/>
</dbReference>
<gene>
    <name evidence="2" type="ORF">PMAYCL1PPCAC_21289</name>
</gene>
<evidence type="ECO:0000256" key="1">
    <source>
        <dbReference type="SAM" id="MobiDB-lite"/>
    </source>
</evidence>
<comment type="caution">
    <text evidence="2">The sequence shown here is derived from an EMBL/GenBank/DDBJ whole genome shotgun (WGS) entry which is preliminary data.</text>
</comment>
<dbReference type="AlphaFoldDB" id="A0AAN5CV03"/>
<proteinExistence type="predicted"/>
<sequence length="96" mass="10838">VVDLCNLGVTLDLYEKNAFARDFFFTSPKWFWDNTARQLRTDGIALTMTTVHGTTFDRAEYGSGIKSHIHCEKSDGGSTGPLKPVQRSRGFNHLWT</sequence>
<dbReference type="EMBL" id="BTRK01000005">
    <property type="protein sequence ID" value="GMR51094.1"/>
    <property type="molecule type" value="Genomic_DNA"/>
</dbReference>
<feature type="region of interest" description="Disordered" evidence="1">
    <location>
        <begin position="73"/>
        <end position="96"/>
    </location>
</feature>
<name>A0AAN5CV03_9BILA</name>
<evidence type="ECO:0000313" key="3">
    <source>
        <dbReference type="Proteomes" id="UP001328107"/>
    </source>
</evidence>
<protein>
    <submittedName>
        <fullName evidence="2">Uncharacterized protein</fullName>
    </submittedName>
</protein>
<reference evidence="3" key="1">
    <citation type="submission" date="2022-10" db="EMBL/GenBank/DDBJ databases">
        <title>Genome assembly of Pristionchus species.</title>
        <authorList>
            <person name="Yoshida K."/>
            <person name="Sommer R.J."/>
        </authorList>
    </citation>
    <scope>NUCLEOTIDE SEQUENCE [LARGE SCALE GENOMIC DNA]</scope>
    <source>
        <strain evidence="3">RS5460</strain>
    </source>
</reference>
<evidence type="ECO:0000313" key="2">
    <source>
        <dbReference type="EMBL" id="GMR51094.1"/>
    </source>
</evidence>
<feature type="non-terminal residue" evidence="2">
    <location>
        <position position="1"/>
    </location>
</feature>
<accession>A0AAN5CV03</accession>
<keyword evidence="3" id="KW-1185">Reference proteome</keyword>
<organism evidence="2 3">
    <name type="scientific">Pristionchus mayeri</name>
    <dbReference type="NCBI Taxonomy" id="1317129"/>
    <lineage>
        <taxon>Eukaryota</taxon>
        <taxon>Metazoa</taxon>
        <taxon>Ecdysozoa</taxon>
        <taxon>Nematoda</taxon>
        <taxon>Chromadorea</taxon>
        <taxon>Rhabditida</taxon>
        <taxon>Rhabditina</taxon>
        <taxon>Diplogasteromorpha</taxon>
        <taxon>Diplogasteroidea</taxon>
        <taxon>Neodiplogasteridae</taxon>
        <taxon>Pristionchus</taxon>
    </lineage>
</organism>